<dbReference type="RefSeq" id="WP_125597261.1">
    <property type="nucleotide sequence ID" value="NZ_JBHSSM010000024.1"/>
</dbReference>
<comment type="similarity">
    <text evidence="2">Belongs to the glycosyl hydrolase 29 family.</text>
</comment>
<dbReference type="Gene3D" id="3.20.20.80">
    <property type="entry name" value="Glycosidases"/>
    <property type="match status" value="1"/>
</dbReference>
<dbReference type="PANTHER" id="PTHR10030">
    <property type="entry name" value="ALPHA-L-FUCOSIDASE"/>
    <property type="match status" value="1"/>
</dbReference>
<evidence type="ECO:0000256" key="6">
    <source>
        <dbReference type="ARBA" id="ARBA00023295"/>
    </source>
</evidence>
<evidence type="ECO:0000256" key="3">
    <source>
        <dbReference type="ARBA" id="ARBA00012662"/>
    </source>
</evidence>
<protein>
    <recommendedName>
        <fullName evidence="3">alpha-L-fucosidase</fullName>
        <ecNumber evidence="3">3.2.1.51</ecNumber>
    </recommendedName>
</protein>
<dbReference type="InterPro" id="IPR057739">
    <property type="entry name" value="Glyco_hydro_29_N"/>
</dbReference>
<keyword evidence="4" id="KW-0732">Signal</keyword>
<keyword evidence="9" id="KW-1185">Reference proteome</keyword>
<comment type="caution">
    <text evidence="8">The sequence shown here is derived from an EMBL/GenBank/DDBJ whole genome shotgun (WGS) entry which is preliminary data.</text>
</comment>
<dbReference type="PRINTS" id="PR00741">
    <property type="entry name" value="GLHYDRLASE29"/>
</dbReference>
<name>A0ABW1UU00_9LACO</name>
<evidence type="ECO:0000313" key="9">
    <source>
        <dbReference type="Proteomes" id="UP001596310"/>
    </source>
</evidence>
<evidence type="ECO:0000313" key="8">
    <source>
        <dbReference type="EMBL" id="MFC6316105.1"/>
    </source>
</evidence>
<sequence>MVKTVAEIKAINAKGKYQATWASLSQFKMPQWFMNAKFGIFTHWGLYTVPEYRNEWYSRNMYIQGYPEYEHHRETYGPQDQFGYKDFIPLFTAEKFDAEEWLKIFKNAGARYYFPVSEHHDGFQMYQSELSHYNAYEMGPKRDVIGELRQATIGAGLHFCTSNHRAEHWWFMSHGREFKSDIHEPMQKGDFYWPAMPEPNNQDLFSEPYPTTEYLDDWLMRVVEIIDRYQPELLYFDWWIQHEAFKPYIKELAAYYYNQGAALDYPTGICFKYDGMAFGTGIPDVERGGFADAKPFHWQTDTAIANNSWCYTTTLEYKTANEILINLIDAVSKNGNLLLNVGPKADGSIAAKDQELLAAVGDWLRVNGEGIYDSETWKIMGEGDTNISGGMFEDLSKLKYHANDIRYTANHGSVYAYVLNPEGQAEVVLQAFHAFDEKDEPTFHGVLAGVEQLGVGPVDWRITPQGMVVKIKPSADDRPVGIKIILE</sequence>
<dbReference type="InterPro" id="IPR017853">
    <property type="entry name" value="GH"/>
</dbReference>
<dbReference type="Gene3D" id="2.60.40.1180">
    <property type="entry name" value="Golgi alpha-mannosidase II"/>
    <property type="match status" value="1"/>
</dbReference>
<gene>
    <name evidence="8" type="ORF">ACFQHW_11070</name>
</gene>
<keyword evidence="5 8" id="KW-0378">Hydrolase</keyword>
<evidence type="ECO:0000256" key="5">
    <source>
        <dbReference type="ARBA" id="ARBA00022801"/>
    </source>
</evidence>
<dbReference type="PANTHER" id="PTHR10030:SF37">
    <property type="entry name" value="ALPHA-L-FUCOSIDASE-RELATED"/>
    <property type="match status" value="1"/>
</dbReference>
<dbReference type="Proteomes" id="UP001596310">
    <property type="component" value="Unassembled WGS sequence"/>
</dbReference>
<evidence type="ECO:0000256" key="2">
    <source>
        <dbReference type="ARBA" id="ARBA00007951"/>
    </source>
</evidence>
<dbReference type="EC" id="3.2.1.51" evidence="3"/>
<comment type="function">
    <text evidence="1">Alpha-L-fucosidase is responsible for hydrolyzing the alpha-1,6-linked fucose joined to the reducing-end N-acetylglucosamine of the carbohydrate moieties of glycoproteins.</text>
</comment>
<proteinExistence type="inferred from homology"/>
<dbReference type="Pfam" id="PF01120">
    <property type="entry name" value="Alpha_L_fucos"/>
    <property type="match status" value="1"/>
</dbReference>
<dbReference type="SMART" id="SM00812">
    <property type="entry name" value="Alpha_L_fucos"/>
    <property type="match status" value="1"/>
</dbReference>
<accession>A0ABW1UU00</accession>
<feature type="domain" description="Glycoside hydrolase family 29 N-terminal" evidence="7">
    <location>
        <begin position="6"/>
        <end position="369"/>
    </location>
</feature>
<dbReference type="PIRSF" id="PIRSF001092">
    <property type="entry name" value="Alpha-L-fucosidase"/>
    <property type="match status" value="1"/>
</dbReference>
<dbReference type="InterPro" id="IPR013780">
    <property type="entry name" value="Glyco_hydro_b"/>
</dbReference>
<evidence type="ECO:0000256" key="4">
    <source>
        <dbReference type="ARBA" id="ARBA00022729"/>
    </source>
</evidence>
<dbReference type="InterPro" id="IPR016286">
    <property type="entry name" value="FUC_metazoa-typ"/>
</dbReference>
<keyword evidence="6 8" id="KW-0326">Glycosidase</keyword>
<dbReference type="SUPFAM" id="SSF51445">
    <property type="entry name" value="(Trans)glycosidases"/>
    <property type="match status" value="1"/>
</dbReference>
<dbReference type="EMBL" id="JBHSSM010000024">
    <property type="protein sequence ID" value="MFC6316105.1"/>
    <property type="molecule type" value="Genomic_DNA"/>
</dbReference>
<evidence type="ECO:0000259" key="7">
    <source>
        <dbReference type="Pfam" id="PF01120"/>
    </source>
</evidence>
<organism evidence="8 9">
    <name type="scientific">Lapidilactobacillus achengensis</name>
    <dbReference type="NCBI Taxonomy" id="2486000"/>
    <lineage>
        <taxon>Bacteria</taxon>
        <taxon>Bacillati</taxon>
        <taxon>Bacillota</taxon>
        <taxon>Bacilli</taxon>
        <taxon>Lactobacillales</taxon>
        <taxon>Lactobacillaceae</taxon>
        <taxon>Lapidilactobacillus</taxon>
    </lineage>
</organism>
<reference evidence="9" key="1">
    <citation type="journal article" date="2019" name="Int. J. Syst. Evol. Microbiol.">
        <title>The Global Catalogue of Microorganisms (GCM) 10K type strain sequencing project: providing services to taxonomists for standard genome sequencing and annotation.</title>
        <authorList>
            <consortium name="The Broad Institute Genomics Platform"/>
            <consortium name="The Broad Institute Genome Sequencing Center for Infectious Disease"/>
            <person name="Wu L."/>
            <person name="Ma J."/>
        </authorList>
    </citation>
    <scope>NUCLEOTIDE SEQUENCE [LARGE SCALE GENOMIC DNA]</scope>
    <source>
        <strain evidence="9">CCM 8897</strain>
    </source>
</reference>
<dbReference type="InterPro" id="IPR000933">
    <property type="entry name" value="Glyco_hydro_29"/>
</dbReference>
<evidence type="ECO:0000256" key="1">
    <source>
        <dbReference type="ARBA" id="ARBA00004071"/>
    </source>
</evidence>
<dbReference type="GO" id="GO:0004560">
    <property type="term" value="F:alpha-L-fucosidase activity"/>
    <property type="evidence" value="ECO:0007669"/>
    <property type="project" value="UniProtKB-EC"/>
</dbReference>